<keyword evidence="3" id="KW-1185">Reference proteome</keyword>
<evidence type="ECO:0000313" key="2">
    <source>
        <dbReference type="EMBL" id="CAH9082308.1"/>
    </source>
</evidence>
<feature type="region of interest" description="Disordered" evidence="1">
    <location>
        <begin position="140"/>
        <end position="165"/>
    </location>
</feature>
<accession>A0A9P0Z160</accession>
<organism evidence="2 3">
    <name type="scientific">Cuscuta europaea</name>
    <name type="common">European dodder</name>
    <dbReference type="NCBI Taxonomy" id="41803"/>
    <lineage>
        <taxon>Eukaryota</taxon>
        <taxon>Viridiplantae</taxon>
        <taxon>Streptophyta</taxon>
        <taxon>Embryophyta</taxon>
        <taxon>Tracheophyta</taxon>
        <taxon>Spermatophyta</taxon>
        <taxon>Magnoliopsida</taxon>
        <taxon>eudicotyledons</taxon>
        <taxon>Gunneridae</taxon>
        <taxon>Pentapetalae</taxon>
        <taxon>asterids</taxon>
        <taxon>lamiids</taxon>
        <taxon>Solanales</taxon>
        <taxon>Convolvulaceae</taxon>
        <taxon>Cuscuteae</taxon>
        <taxon>Cuscuta</taxon>
        <taxon>Cuscuta subgen. Cuscuta</taxon>
    </lineage>
</organism>
<dbReference type="OrthoDB" id="10406441at2759"/>
<dbReference type="Gene3D" id="1.20.1280.50">
    <property type="match status" value="1"/>
</dbReference>
<name>A0A9P0Z160_CUSEU</name>
<dbReference type="SUPFAM" id="SSF81383">
    <property type="entry name" value="F-box domain"/>
    <property type="match status" value="1"/>
</dbReference>
<evidence type="ECO:0008006" key="4">
    <source>
        <dbReference type="Google" id="ProtNLM"/>
    </source>
</evidence>
<gene>
    <name evidence="2" type="ORF">CEURO_LOCUS8231</name>
</gene>
<dbReference type="InterPro" id="IPR036047">
    <property type="entry name" value="F-box-like_dom_sf"/>
</dbReference>
<evidence type="ECO:0000256" key="1">
    <source>
        <dbReference type="SAM" id="MobiDB-lite"/>
    </source>
</evidence>
<dbReference type="EMBL" id="CAMAPE010000015">
    <property type="protein sequence ID" value="CAH9082308.1"/>
    <property type="molecule type" value="Genomic_DNA"/>
</dbReference>
<dbReference type="AlphaFoldDB" id="A0A9P0Z160"/>
<reference evidence="2" key="1">
    <citation type="submission" date="2022-07" db="EMBL/GenBank/DDBJ databases">
        <authorList>
            <person name="Macas J."/>
            <person name="Novak P."/>
            <person name="Neumann P."/>
        </authorList>
    </citation>
    <scope>NUCLEOTIDE SEQUENCE</scope>
</reference>
<sequence>MAKRLFSGEFQGDRRWPPNLRRCCQAVNPGAGEGVIADLGLLLRGEGNEDVLLEILARLPNSRNAVQAGLVCHLWHSIISQQQFIPKFIGLREQKKIEQPYSIIFRIVDGFKYFGDAYYQSICKLFSQESMLLHGGGKEQTVTSRRSYPPSGGSGGIQPPSPTWS</sequence>
<comment type="caution">
    <text evidence="2">The sequence shown here is derived from an EMBL/GenBank/DDBJ whole genome shotgun (WGS) entry which is preliminary data.</text>
</comment>
<protein>
    <recommendedName>
        <fullName evidence="4">F-box domain-containing protein</fullName>
    </recommendedName>
</protein>
<proteinExistence type="predicted"/>
<evidence type="ECO:0000313" key="3">
    <source>
        <dbReference type="Proteomes" id="UP001152484"/>
    </source>
</evidence>
<dbReference type="Proteomes" id="UP001152484">
    <property type="component" value="Unassembled WGS sequence"/>
</dbReference>